<comment type="subcellular location">
    <subcellularLocation>
        <location evidence="1">Nucleus</location>
    </subcellularLocation>
</comment>
<protein>
    <recommendedName>
        <fullName evidence="7">WRKY domain-containing protein</fullName>
    </recommendedName>
</protein>
<reference evidence="8 9" key="1">
    <citation type="journal article" date="2013" name="Proc. Natl. Acad. Sci. U.S.A.">
        <title>Fine-scale variation in meiotic recombination in Mimulus inferred from population shotgun sequencing.</title>
        <authorList>
            <person name="Hellsten U."/>
            <person name="Wright K.M."/>
            <person name="Jenkins J."/>
            <person name="Shu S."/>
            <person name="Yuan Y."/>
            <person name="Wessler S.R."/>
            <person name="Schmutz J."/>
            <person name="Willis J.H."/>
            <person name="Rokhsar D.S."/>
        </authorList>
    </citation>
    <scope>NUCLEOTIDE SEQUENCE [LARGE SCALE GENOMIC DNA]</scope>
    <source>
        <strain evidence="9">cv. DUN x IM62</strain>
    </source>
</reference>
<evidence type="ECO:0000256" key="3">
    <source>
        <dbReference type="ARBA" id="ARBA00023125"/>
    </source>
</evidence>
<dbReference type="PROSITE" id="PS50811">
    <property type="entry name" value="WRKY"/>
    <property type="match status" value="1"/>
</dbReference>
<dbReference type="PhylomeDB" id="A0A022RS02"/>
<feature type="region of interest" description="Disordered" evidence="6">
    <location>
        <begin position="290"/>
        <end position="323"/>
    </location>
</feature>
<dbReference type="KEGG" id="egt:105951594"/>
<feature type="compositionally biased region" description="Low complexity" evidence="6">
    <location>
        <begin position="116"/>
        <end position="130"/>
    </location>
</feature>
<evidence type="ECO:0000256" key="1">
    <source>
        <dbReference type="ARBA" id="ARBA00004123"/>
    </source>
</evidence>
<dbReference type="OrthoDB" id="1936515at2759"/>
<keyword evidence="9" id="KW-1185">Reference proteome</keyword>
<dbReference type="SUPFAM" id="SSF118290">
    <property type="entry name" value="WRKY DNA-binding domain"/>
    <property type="match status" value="1"/>
</dbReference>
<accession>A0A022RS02</accession>
<proteinExistence type="predicted"/>
<dbReference type="GO" id="GO:0000976">
    <property type="term" value="F:transcription cis-regulatory region binding"/>
    <property type="evidence" value="ECO:0000318"/>
    <property type="project" value="GO_Central"/>
</dbReference>
<dbReference type="FunFam" id="2.20.25.80:FF:000003">
    <property type="entry name" value="WRKY transcription factor 57"/>
    <property type="match status" value="1"/>
</dbReference>
<feature type="compositionally biased region" description="Polar residues" evidence="6">
    <location>
        <begin position="39"/>
        <end position="48"/>
    </location>
</feature>
<dbReference type="AlphaFoldDB" id="A0A022RS02"/>
<feature type="compositionally biased region" description="Basic and acidic residues" evidence="6">
    <location>
        <begin position="1"/>
        <end position="20"/>
    </location>
</feature>
<dbReference type="PANTHER" id="PTHR31221">
    <property type="entry name" value="WRKY TRANSCRIPTION FACTOR PROTEIN 1-RELATED"/>
    <property type="match status" value="1"/>
</dbReference>
<name>A0A022RS02_ERYGU</name>
<dbReference type="STRING" id="4155.A0A022RS02"/>
<keyword evidence="4" id="KW-0804">Transcription</keyword>
<feature type="region of interest" description="Disordered" evidence="6">
    <location>
        <begin position="100"/>
        <end position="170"/>
    </location>
</feature>
<dbReference type="OMA" id="ITQHELH"/>
<evidence type="ECO:0000259" key="7">
    <source>
        <dbReference type="PROSITE" id="PS50811"/>
    </source>
</evidence>
<gene>
    <name evidence="8" type="ORF">MIMGU_mgv1a022795mg</name>
</gene>
<dbReference type="InterPro" id="IPR044810">
    <property type="entry name" value="WRKY_plant"/>
</dbReference>
<dbReference type="Gene3D" id="2.20.25.80">
    <property type="entry name" value="WRKY domain"/>
    <property type="match status" value="1"/>
</dbReference>
<dbReference type="GO" id="GO:0005634">
    <property type="term" value="C:nucleus"/>
    <property type="evidence" value="ECO:0000318"/>
    <property type="project" value="GO_Central"/>
</dbReference>
<evidence type="ECO:0000313" key="8">
    <source>
        <dbReference type="EMBL" id="EYU43287.1"/>
    </source>
</evidence>
<dbReference type="GO" id="GO:0003700">
    <property type="term" value="F:DNA-binding transcription factor activity"/>
    <property type="evidence" value="ECO:0000318"/>
    <property type="project" value="GO_Central"/>
</dbReference>
<evidence type="ECO:0000313" key="9">
    <source>
        <dbReference type="Proteomes" id="UP000030748"/>
    </source>
</evidence>
<dbReference type="GO" id="GO:0006355">
    <property type="term" value="P:regulation of DNA-templated transcription"/>
    <property type="evidence" value="ECO:0000318"/>
    <property type="project" value="GO_Central"/>
</dbReference>
<feature type="region of interest" description="Disordered" evidence="6">
    <location>
        <begin position="1"/>
        <end position="48"/>
    </location>
</feature>
<dbReference type="Pfam" id="PF03106">
    <property type="entry name" value="WRKY"/>
    <property type="match status" value="1"/>
</dbReference>
<evidence type="ECO:0000256" key="4">
    <source>
        <dbReference type="ARBA" id="ARBA00023163"/>
    </source>
</evidence>
<keyword evidence="2" id="KW-0805">Transcription regulation</keyword>
<keyword evidence="3" id="KW-0238">DNA-binding</keyword>
<dbReference type="EMBL" id="KI630264">
    <property type="protein sequence ID" value="EYU43287.1"/>
    <property type="molecule type" value="Genomic_DNA"/>
</dbReference>
<feature type="compositionally biased region" description="Basic and acidic residues" evidence="6">
    <location>
        <begin position="152"/>
        <end position="170"/>
    </location>
</feature>
<dbReference type="InterPro" id="IPR003657">
    <property type="entry name" value="WRKY_dom"/>
</dbReference>
<dbReference type="SMART" id="SM00774">
    <property type="entry name" value="WRKY"/>
    <property type="match status" value="1"/>
</dbReference>
<dbReference type="PANTHER" id="PTHR31221:SF334">
    <property type="entry name" value="WRKY TRANSCRIPTION FACTOR 57-RELATED"/>
    <property type="match status" value="1"/>
</dbReference>
<dbReference type="Proteomes" id="UP000030748">
    <property type="component" value="Unassembled WGS sequence"/>
</dbReference>
<evidence type="ECO:0000256" key="5">
    <source>
        <dbReference type="ARBA" id="ARBA00023242"/>
    </source>
</evidence>
<evidence type="ECO:0000256" key="2">
    <source>
        <dbReference type="ARBA" id="ARBA00023015"/>
    </source>
</evidence>
<keyword evidence="5" id="KW-0539">Nucleus</keyword>
<organism evidence="8 9">
    <name type="scientific">Erythranthe guttata</name>
    <name type="common">Yellow monkey flower</name>
    <name type="synonym">Mimulus guttatus</name>
    <dbReference type="NCBI Taxonomy" id="4155"/>
    <lineage>
        <taxon>Eukaryota</taxon>
        <taxon>Viridiplantae</taxon>
        <taxon>Streptophyta</taxon>
        <taxon>Embryophyta</taxon>
        <taxon>Tracheophyta</taxon>
        <taxon>Spermatophyta</taxon>
        <taxon>Magnoliopsida</taxon>
        <taxon>eudicotyledons</taxon>
        <taxon>Gunneridae</taxon>
        <taxon>Pentapetalae</taxon>
        <taxon>asterids</taxon>
        <taxon>lamiids</taxon>
        <taxon>Lamiales</taxon>
        <taxon>Phrymaceae</taxon>
        <taxon>Erythranthe</taxon>
    </lineage>
</organism>
<feature type="domain" description="WRKY" evidence="7">
    <location>
        <begin position="181"/>
        <end position="246"/>
    </location>
</feature>
<dbReference type="eggNOG" id="ENOG502QQYS">
    <property type="taxonomic scope" value="Eukaryota"/>
</dbReference>
<evidence type="ECO:0000256" key="6">
    <source>
        <dbReference type="SAM" id="MobiDB-lite"/>
    </source>
</evidence>
<dbReference type="InterPro" id="IPR036576">
    <property type="entry name" value="WRKY_dom_sf"/>
</dbReference>
<sequence>MSEELREFYYHQPYSDDQRRNTSGSGGGGGTTFPYSGGQYSSTYNTGDSSSVHAHYLQMFDPSYVSFAEFLHGSADHNSLINSAPGFSPKYSSPAAVIKEEEKRPPPVETPATPNSSISSSSTEAAAAAAAEEDSNKGSTGKKATTAEDGEGTSKKESKTKIIKKGEKKEKQQKVAFMTKSEVDHLEDGYRWRKYGQKAVKNSPYPRSYYRCTTQKCPVKKRVERSFQDPSIVITTYEGQHNHHLPASLRGNMAGMSFAAAGSSSMFAPPASFSMQDQISFPQEILLSQNNNMPPQHHQHHHNLYSYDGGRSTRNSYDQQQQQQQLFQQFTDDYGLLQDVIPPLFPKQEH</sequence>